<accession>A0A562S915</accession>
<dbReference type="RefSeq" id="WP_199758327.1">
    <property type="nucleotide sequence ID" value="NZ_VLLE01000008.1"/>
</dbReference>
<protein>
    <submittedName>
        <fullName evidence="1">Uncharacterized protein</fullName>
    </submittedName>
</protein>
<sequence length="192" mass="22175">MVQTLVMTGSLQVLAQYAKTDSSYKWCFVGSTLFLLGNLSSVNHPGFVPVNIGYRIRGKVALTVEPKIWKYDWPNSIHPFFKKAYINLEEQFPGYVPAVGLSVPYQRFLHKDHCAEMNPIHTLQKFVHDEGKNIDNDFQLFNTCRVGYDMKLFKHRFFSTIPGPTTAYLSTKLADGFKQLDDKRAKWFLENR</sequence>
<evidence type="ECO:0000313" key="1">
    <source>
        <dbReference type="EMBL" id="TWI77905.1"/>
    </source>
</evidence>
<keyword evidence="2" id="KW-1185">Reference proteome</keyword>
<reference evidence="1 2" key="1">
    <citation type="journal article" date="2015" name="Stand. Genomic Sci.">
        <title>Genomic Encyclopedia of Bacterial and Archaeal Type Strains, Phase III: the genomes of soil and plant-associated and newly described type strains.</title>
        <authorList>
            <person name="Whitman W.B."/>
            <person name="Woyke T."/>
            <person name="Klenk H.P."/>
            <person name="Zhou Y."/>
            <person name="Lilburn T.G."/>
            <person name="Beck B.J."/>
            <person name="De Vos P."/>
            <person name="Vandamme P."/>
            <person name="Eisen J.A."/>
            <person name="Garrity G."/>
            <person name="Hugenholtz P."/>
            <person name="Kyrpides N.C."/>
        </authorList>
    </citation>
    <scope>NUCLEOTIDE SEQUENCE [LARGE SCALE GENOMIC DNA]</scope>
    <source>
        <strain evidence="1 2">CGMCC 1.7271</strain>
    </source>
</reference>
<name>A0A562S915_9BACT</name>
<dbReference type="Proteomes" id="UP000316167">
    <property type="component" value="Unassembled WGS sequence"/>
</dbReference>
<organism evidence="1 2">
    <name type="scientific">Lacibacter cauensis</name>
    <dbReference type="NCBI Taxonomy" id="510947"/>
    <lineage>
        <taxon>Bacteria</taxon>
        <taxon>Pseudomonadati</taxon>
        <taxon>Bacteroidota</taxon>
        <taxon>Chitinophagia</taxon>
        <taxon>Chitinophagales</taxon>
        <taxon>Chitinophagaceae</taxon>
        <taxon>Lacibacter</taxon>
    </lineage>
</organism>
<gene>
    <name evidence="1" type="ORF">IQ13_4145</name>
</gene>
<dbReference type="AlphaFoldDB" id="A0A562S915"/>
<dbReference type="EMBL" id="VLLE01000008">
    <property type="protein sequence ID" value="TWI77905.1"/>
    <property type="molecule type" value="Genomic_DNA"/>
</dbReference>
<comment type="caution">
    <text evidence="1">The sequence shown here is derived from an EMBL/GenBank/DDBJ whole genome shotgun (WGS) entry which is preliminary data.</text>
</comment>
<evidence type="ECO:0000313" key="2">
    <source>
        <dbReference type="Proteomes" id="UP000316167"/>
    </source>
</evidence>
<proteinExistence type="predicted"/>